<comment type="caution">
    <text evidence="1">The sequence shown here is derived from an EMBL/GenBank/DDBJ whole genome shotgun (WGS) entry which is preliminary data.</text>
</comment>
<organism evidence="1 2">
    <name type="scientific">Sinanodonta woodiana</name>
    <name type="common">Chinese pond mussel</name>
    <name type="synonym">Anodonta woodiana</name>
    <dbReference type="NCBI Taxonomy" id="1069815"/>
    <lineage>
        <taxon>Eukaryota</taxon>
        <taxon>Metazoa</taxon>
        <taxon>Spiralia</taxon>
        <taxon>Lophotrochozoa</taxon>
        <taxon>Mollusca</taxon>
        <taxon>Bivalvia</taxon>
        <taxon>Autobranchia</taxon>
        <taxon>Heteroconchia</taxon>
        <taxon>Palaeoheterodonta</taxon>
        <taxon>Unionida</taxon>
        <taxon>Unionoidea</taxon>
        <taxon>Unionidae</taxon>
        <taxon>Unioninae</taxon>
        <taxon>Sinanodonta</taxon>
    </lineage>
</organism>
<dbReference type="EMBL" id="JBJQND010000019">
    <property type="protein sequence ID" value="KAL3832085.1"/>
    <property type="molecule type" value="Genomic_DNA"/>
</dbReference>
<keyword evidence="2" id="KW-1185">Reference proteome</keyword>
<protein>
    <submittedName>
        <fullName evidence="1">Uncharacterized protein</fullName>
    </submittedName>
</protein>
<reference evidence="1 2" key="1">
    <citation type="submission" date="2024-11" db="EMBL/GenBank/DDBJ databases">
        <title>Chromosome-level genome assembly of the freshwater bivalve Anodonta woodiana.</title>
        <authorList>
            <person name="Chen X."/>
        </authorList>
    </citation>
    <scope>NUCLEOTIDE SEQUENCE [LARGE SCALE GENOMIC DNA]</scope>
    <source>
        <strain evidence="1">MN2024</strain>
        <tissue evidence="1">Gills</tissue>
    </source>
</reference>
<evidence type="ECO:0000313" key="1">
    <source>
        <dbReference type="EMBL" id="KAL3832085.1"/>
    </source>
</evidence>
<evidence type="ECO:0000313" key="2">
    <source>
        <dbReference type="Proteomes" id="UP001634394"/>
    </source>
</evidence>
<gene>
    <name evidence="1" type="ORF">ACJMK2_023763</name>
</gene>
<proteinExistence type="predicted"/>
<dbReference type="Proteomes" id="UP001634394">
    <property type="component" value="Unassembled WGS sequence"/>
</dbReference>
<sequence>MISIFRDHRPVKNVHDELLQYLYHILQWITKWCISANNVERLAKGEILKCLLSIQCCEDVESILVTFSEICKIHLEKFPHGGVVPSRFNTDVLENHFCQEHGLHHGNATHPSYSTYCSSVNSVMLGQSLKSRGRKSNGGIAAAKPFTFYLNEPLTKRKSRSI</sequence>
<dbReference type="AlphaFoldDB" id="A0ABD3T5B0"/>
<name>A0ABD3T5B0_SINWO</name>
<accession>A0ABD3T5B0</accession>